<dbReference type="Proteomes" id="UP000184518">
    <property type="component" value="Unassembled WGS sequence"/>
</dbReference>
<dbReference type="STRING" id="1416778.SAMN05443633_104101"/>
<feature type="signal peptide" evidence="1">
    <location>
        <begin position="1"/>
        <end position="34"/>
    </location>
</feature>
<evidence type="ECO:0000313" key="2">
    <source>
        <dbReference type="EMBL" id="SHF39477.1"/>
    </source>
</evidence>
<protein>
    <recommendedName>
        <fullName evidence="4">Outer membrane protein beta-barrel domain-containing protein</fullName>
    </recommendedName>
</protein>
<evidence type="ECO:0000313" key="3">
    <source>
        <dbReference type="Proteomes" id="UP000184518"/>
    </source>
</evidence>
<accession>A0A1M5BAX8</accession>
<feature type="chain" id="PRO_5012206144" description="Outer membrane protein beta-barrel domain-containing protein" evidence="1">
    <location>
        <begin position="35"/>
        <end position="374"/>
    </location>
</feature>
<proteinExistence type="predicted"/>
<name>A0A1M5BAX8_9FLAO</name>
<evidence type="ECO:0008006" key="4">
    <source>
        <dbReference type="Google" id="ProtNLM"/>
    </source>
</evidence>
<dbReference type="EMBL" id="FQUT01000004">
    <property type="protein sequence ID" value="SHF39477.1"/>
    <property type="molecule type" value="Genomic_DNA"/>
</dbReference>
<evidence type="ECO:0000256" key="1">
    <source>
        <dbReference type="SAM" id="SignalP"/>
    </source>
</evidence>
<gene>
    <name evidence="2" type="ORF">SAMN05443633_104101</name>
</gene>
<keyword evidence="3" id="KW-1185">Reference proteome</keyword>
<reference evidence="3" key="1">
    <citation type="submission" date="2016-11" db="EMBL/GenBank/DDBJ databases">
        <authorList>
            <person name="Varghese N."/>
            <person name="Submissions S."/>
        </authorList>
    </citation>
    <scope>NUCLEOTIDE SEQUENCE [LARGE SCALE GENOMIC DNA]</scope>
    <source>
        <strain evidence="3">DSM 27619</strain>
    </source>
</reference>
<sequence>MSSTKILSKNKKEKYMKTKVALISALFAFSYSQAQEKPYTDVQMRNYSSKIDSIIVSEKAKMNDELDALDKTFKDNKFSSEEKQKQRTEVAKKYEQIINDKVDGQKAVLEEATRELVKNSVMGKGKVFDRVGFVQNNALLSFKDYKKTKKELLKGGDFNISFGFTNLTKSAGSLALGNSSEVIFGKSTSLVFEYRITRQLGKLTSPVFYRIGLGSRNDSYKLADSKVVVQQNDQISLDNFTAGNLRNSRISNNYITVPVDFVFVLNPKYTTEKNEKMLDNTKGNFRLTAGVYGGIRYLSQSQILYKNFEDHKVNYRENINDSVNNFLFGGKLSLGYGALNVFIKKDFTPIFNDNAKINNKYGIQIGLELLYVNF</sequence>
<organism evidence="2 3">
    <name type="scientific">Chryseobacterium arachidis</name>
    <dbReference type="NCBI Taxonomy" id="1416778"/>
    <lineage>
        <taxon>Bacteria</taxon>
        <taxon>Pseudomonadati</taxon>
        <taxon>Bacteroidota</taxon>
        <taxon>Flavobacteriia</taxon>
        <taxon>Flavobacteriales</taxon>
        <taxon>Weeksellaceae</taxon>
        <taxon>Chryseobacterium group</taxon>
        <taxon>Chryseobacterium</taxon>
    </lineage>
</organism>
<dbReference type="AlphaFoldDB" id="A0A1M5BAX8"/>
<keyword evidence="1" id="KW-0732">Signal</keyword>